<name>A0A174J783_9FIRM</name>
<dbReference type="EMBL" id="CYZE01000015">
    <property type="protein sequence ID" value="CUO95463.1"/>
    <property type="molecule type" value="Genomic_DNA"/>
</dbReference>
<dbReference type="AlphaFoldDB" id="A0A174J783"/>
<reference evidence="2" key="1">
    <citation type="submission" date="2015-09" db="EMBL/GenBank/DDBJ databases">
        <authorList>
            <consortium name="Pathogen Informatics"/>
        </authorList>
    </citation>
    <scope>NUCLEOTIDE SEQUENCE [LARGE SCALE GENOMIC DNA]</scope>
    <source>
        <strain evidence="2">2789STDY5608850</strain>
    </source>
</reference>
<dbReference type="GO" id="GO:0007165">
    <property type="term" value="P:signal transduction"/>
    <property type="evidence" value="ECO:0007669"/>
    <property type="project" value="InterPro"/>
</dbReference>
<dbReference type="InterPro" id="IPR000157">
    <property type="entry name" value="TIR_dom"/>
</dbReference>
<protein>
    <recommendedName>
        <fullName evidence="1">TIR domain-containing protein</fullName>
    </recommendedName>
</protein>
<dbReference type="Gene3D" id="3.40.50.10140">
    <property type="entry name" value="Toll/interleukin-1 receptor homology (TIR) domain"/>
    <property type="match status" value="1"/>
</dbReference>
<dbReference type="SUPFAM" id="SSF52200">
    <property type="entry name" value="Toll/Interleukin receptor TIR domain"/>
    <property type="match status" value="1"/>
</dbReference>
<accession>A0A174J783</accession>
<organism evidence="2 3">
    <name type="scientific">Hungatella hathewayi</name>
    <dbReference type="NCBI Taxonomy" id="154046"/>
    <lineage>
        <taxon>Bacteria</taxon>
        <taxon>Bacillati</taxon>
        <taxon>Bacillota</taxon>
        <taxon>Clostridia</taxon>
        <taxon>Lachnospirales</taxon>
        <taxon>Lachnospiraceae</taxon>
        <taxon>Hungatella</taxon>
    </lineage>
</organism>
<dbReference type="Pfam" id="PF13676">
    <property type="entry name" value="TIR_2"/>
    <property type="match status" value="1"/>
</dbReference>
<feature type="domain" description="TIR" evidence="1">
    <location>
        <begin position="43"/>
        <end position="157"/>
    </location>
</feature>
<evidence type="ECO:0000259" key="1">
    <source>
        <dbReference type="Pfam" id="PF13676"/>
    </source>
</evidence>
<dbReference type="RefSeq" id="WP_025490952.1">
    <property type="nucleotide sequence ID" value="NZ_CABIXC010000015.1"/>
</dbReference>
<evidence type="ECO:0000313" key="2">
    <source>
        <dbReference type="EMBL" id="CUO95463.1"/>
    </source>
</evidence>
<dbReference type="InterPro" id="IPR035897">
    <property type="entry name" value="Toll_tir_struct_dom_sf"/>
</dbReference>
<evidence type="ECO:0000313" key="3">
    <source>
        <dbReference type="Proteomes" id="UP000095651"/>
    </source>
</evidence>
<sequence length="194" mass="22705">MILTREFLQSEATQRDISSYSETRILNESHNLFSSKRTSYDLFLSHSYLDKKLVLTLVDLFTKAGYYIYVDWIEDIHLDRSNVTASTAKFIKTRIKQCKGLSYISTSNIVSSKWCPWELGVADGLHNGKACILPVINQGESYNGQEYLELYPYIEYAQRSSDNVYDFWVYDPKDRNKYVILSDWLSGQQPFRHY</sequence>
<proteinExistence type="predicted"/>
<dbReference type="Proteomes" id="UP000095651">
    <property type="component" value="Unassembled WGS sequence"/>
</dbReference>
<gene>
    <name evidence="2" type="ORF">ERS852407_04512</name>
</gene>